<dbReference type="Pfam" id="PF09509">
    <property type="entry name" value="Hypoth_Ymh"/>
    <property type="match status" value="1"/>
</dbReference>
<name>A0ABZ2B918_9HYPH</name>
<accession>A0ABZ2B918</accession>
<dbReference type="InterPro" id="IPR012654">
    <property type="entry name" value="CHP02391"/>
</dbReference>
<dbReference type="NCBIfam" id="TIGR02391">
    <property type="entry name" value="hypoth_ymh"/>
    <property type="match status" value="1"/>
</dbReference>
<dbReference type="RefSeq" id="WP_331373187.1">
    <property type="nucleotide sequence ID" value="NZ_CP133148.1"/>
</dbReference>
<protein>
    <submittedName>
        <fullName evidence="2">TIGR02391 family protein</fullName>
    </submittedName>
</protein>
<sequence length="137" mass="15411">MEPEIERVSRDLFVSGHYSVAVQEAYKAVDKFIAERVGSRSVTGTQLMESVFSPSSPKLYWTERSTQSEVDEQKGYQRLYAGAMLGIRNPVTHEFNWVDEPEMALELIVFAQHLLRKAKSAKMEAIQKENVTGGANG</sequence>
<proteinExistence type="predicted"/>
<dbReference type="EMBL" id="CP133148">
    <property type="protein sequence ID" value="WVT03991.1"/>
    <property type="molecule type" value="Genomic_DNA"/>
</dbReference>
<feature type="domain" description="Conserved hypothetical protein CHP02391" evidence="1">
    <location>
        <begin position="2"/>
        <end position="117"/>
    </location>
</feature>
<evidence type="ECO:0000313" key="3">
    <source>
        <dbReference type="Proteomes" id="UP001432360"/>
    </source>
</evidence>
<dbReference type="Proteomes" id="UP001432360">
    <property type="component" value="Chromosome"/>
</dbReference>
<gene>
    <name evidence="2" type="ORF">RB548_00825</name>
</gene>
<evidence type="ECO:0000259" key="1">
    <source>
        <dbReference type="Pfam" id="PF09509"/>
    </source>
</evidence>
<organism evidence="2 3">
    <name type="scientific">Sinorhizobium chiapasense</name>
    <dbReference type="NCBI Taxonomy" id="501572"/>
    <lineage>
        <taxon>Bacteria</taxon>
        <taxon>Pseudomonadati</taxon>
        <taxon>Pseudomonadota</taxon>
        <taxon>Alphaproteobacteria</taxon>
        <taxon>Hyphomicrobiales</taxon>
        <taxon>Rhizobiaceae</taxon>
        <taxon>Sinorhizobium/Ensifer group</taxon>
        <taxon>Sinorhizobium</taxon>
    </lineage>
</organism>
<evidence type="ECO:0000313" key="2">
    <source>
        <dbReference type="EMBL" id="WVT03991.1"/>
    </source>
</evidence>
<keyword evidence="3" id="KW-1185">Reference proteome</keyword>
<reference evidence="2" key="1">
    <citation type="submission" date="2023-08" db="EMBL/GenBank/DDBJ databases">
        <title>Complete genome sequence of Sinorhizobium chiapanecum ITTG S70 isolated from Acaciella angustissima nodules in Chiapas-Mexico.</title>
        <authorList>
            <person name="Rincon-Rosales R."/>
            <person name="Rogel M.A."/>
            <person name="Rincon-Medina C.I."/>
            <person name="Guerrero G."/>
            <person name="Manzano-Gomez L.A."/>
            <person name="Lopez-Lopez A."/>
            <person name="Rincon Molina F.A."/>
            <person name="Martinez-Romero E."/>
        </authorList>
    </citation>
    <scope>NUCLEOTIDE SEQUENCE</scope>
    <source>
        <strain evidence="2">ITTG S70</strain>
    </source>
</reference>